<dbReference type="EMBL" id="QHCT01000010">
    <property type="protein sequence ID" value="RHX85076.1"/>
    <property type="molecule type" value="Genomic_DNA"/>
</dbReference>
<organism evidence="1 2">
    <name type="scientific">Leptospira stimsonii</name>
    <dbReference type="NCBI Taxonomy" id="2202203"/>
    <lineage>
        <taxon>Bacteria</taxon>
        <taxon>Pseudomonadati</taxon>
        <taxon>Spirochaetota</taxon>
        <taxon>Spirochaetia</taxon>
        <taxon>Leptospirales</taxon>
        <taxon>Leptospiraceae</taxon>
        <taxon>Leptospira</taxon>
    </lineage>
</organism>
<sequence>MVLLCVANPDPFPIRRQERRIEVLPNFKRTLLRKKVLKYLSDGLNICIAFYQMKSKFGNIPAKPQKRTSHKSLLFGDWSGFTRILFSGRIF</sequence>
<reference evidence="2" key="1">
    <citation type="submission" date="2018-05" db="EMBL/GenBank/DDBJ databases">
        <title>Leptospira yasudae sp. nov. and Leptospira stimsonii sp. nov., two pathogenic species of the genus Leptospira isolated from environmental sources.</title>
        <authorList>
            <person name="Casanovas-Massana A."/>
            <person name="Hamond C."/>
            <person name="Santos L.A."/>
            <person name="Hacker K.P."/>
            <person name="Balassiano I."/>
            <person name="Medeiros M.A."/>
            <person name="Reis M.G."/>
            <person name="Ko A.I."/>
            <person name="Wunder E.A."/>
        </authorList>
    </citation>
    <scope>NUCLEOTIDE SEQUENCE [LARGE SCALE GENOMIC DNA]</scope>
    <source>
        <strain evidence="2">Yale</strain>
    </source>
</reference>
<gene>
    <name evidence="1" type="ORF">DLM75_21580</name>
</gene>
<evidence type="ECO:0000313" key="1">
    <source>
        <dbReference type="EMBL" id="RHX85076.1"/>
    </source>
</evidence>
<proteinExistence type="predicted"/>
<protein>
    <submittedName>
        <fullName evidence="1">Uncharacterized protein</fullName>
    </submittedName>
</protein>
<dbReference type="Proteomes" id="UP000265798">
    <property type="component" value="Unassembled WGS sequence"/>
</dbReference>
<name>A0A396YUN1_9LEPT</name>
<accession>A0A396YUN1</accession>
<dbReference type="AlphaFoldDB" id="A0A396YUN1"/>
<evidence type="ECO:0000313" key="2">
    <source>
        <dbReference type="Proteomes" id="UP000265798"/>
    </source>
</evidence>
<comment type="caution">
    <text evidence="1">The sequence shown here is derived from an EMBL/GenBank/DDBJ whole genome shotgun (WGS) entry which is preliminary data.</text>
</comment>